<dbReference type="GO" id="GO:0005975">
    <property type="term" value="P:carbohydrate metabolic process"/>
    <property type="evidence" value="ECO:0007669"/>
    <property type="project" value="TreeGrafter"/>
</dbReference>
<dbReference type="EMBL" id="SAUN01000001">
    <property type="protein sequence ID" value="RVX38623.1"/>
    <property type="molecule type" value="Genomic_DNA"/>
</dbReference>
<gene>
    <name evidence="4" type="ORF">EDD27_0945</name>
</gene>
<dbReference type="Gene3D" id="1.10.580.10">
    <property type="entry name" value="Citrate Synthase, domain 1"/>
    <property type="match status" value="1"/>
</dbReference>
<dbReference type="AlphaFoldDB" id="A0A438LZA5"/>
<keyword evidence="5" id="KW-1185">Reference proteome</keyword>
<comment type="caution">
    <text evidence="4">The sequence shown here is derived from an EMBL/GenBank/DDBJ whole genome shotgun (WGS) entry which is preliminary data.</text>
</comment>
<dbReference type="InterPro" id="IPR016142">
    <property type="entry name" value="Citrate_synth-like_lrg_a-sub"/>
</dbReference>
<dbReference type="SUPFAM" id="SSF48256">
    <property type="entry name" value="Citrate synthase"/>
    <property type="match status" value="1"/>
</dbReference>
<feature type="compositionally biased region" description="Polar residues" evidence="3">
    <location>
        <begin position="1"/>
        <end position="34"/>
    </location>
</feature>
<feature type="region of interest" description="Disordered" evidence="3">
    <location>
        <begin position="1"/>
        <end position="43"/>
    </location>
</feature>
<dbReference type="GO" id="GO:0006099">
    <property type="term" value="P:tricarboxylic acid cycle"/>
    <property type="evidence" value="ECO:0007669"/>
    <property type="project" value="TreeGrafter"/>
</dbReference>
<accession>A0A438LZA5</accession>
<dbReference type="PANTHER" id="PTHR11739">
    <property type="entry name" value="CITRATE SYNTHASE"/>
    <property type="match status" value="1"/>
</dbReference>
<dbReference type="NCBIfam" id="NF004868">
    <property type="entry name" value="PRK06224.1-5"/>
    <property type="match status" value="1"/>
</dbReference>
<evidence type="ECO:0000313" key="5">
    <source>
        <dbReference type="Proteomes" id="UP000284824"/>
    </source>
</evidence>
<evidence type="ECO:0000256" key="3">
    <source>
        <dbReference type="SAM" id="MobiDB-lite"/>
    </source>
</evidence>
<proteinExistence type="inferred from homology"/>
<name>A0A438LZA5_9ACTN</name>
<dbReference type="GO" id="GO:0005829">
    <property type="term" value="C:cytosol"/>
    <property type="evidence" value="ECO:0007669"/>
    <property type="project" value="TreeGrafter"/>
</dbReference>
<dbReference type="Pfam" id="PF00285">
    <property type="entry name" value="Citrate_synt"/>
    <property type="match status" value="1"/>
</dbReference>
<dbReference type="CDD" id="cd06100">
    <property type="entry name" value="CCL_ACL-C"/>
    <property type="match status" value="1"/>
</dbReference>
<dbReference type="RefSeq" id="WP_241563866.1">
    <property type="nucleotide sequence ID" value="NZ_SAUN01000001.1"/>
</dbReference>
<reference evidence="4 5" key="1">
    <citation type="submission" date="2019-01" db="EMBL/GenBank/DDBJ databases">
        <title>Sequencing the genomes of 1000 actinobacteria strains.</title>
        <authorList>
            <person name="Klenk H.-P."/>
        </authorList>
    </citation>
    <scope>NUCLEOTIDE SEQUENCE [LARGE SCALE GENOMIC DNA]</scope>
    <source>
        <strain evidence="4 5">DSM 43925</strain>
    </source>
</reference>
<sequence>MTTEPNVPGSGTQSHVPGSGTQSHVPGSGTQSHVPGSGTAREYPTALGASSLKTITLLGEDLAEDVMGQVGFGELAFWLATQRRPTPGEIRVFEAVLAALADHGFTPTAIVTRLTYLSAPDSVQGALAAGLLGGGSRFLGVTEDCGRFLNEVLRDHPIPDDDAGWDALALETVRARRAERKLIPGLGHHVHKDGDPRTPRLFQIAAEEGLFGPHLSLFAAIGRVHPQVLGRTLPLNGAGVCGAALADLGLPLELLRAFALLARTAGLIGQLAEELRRPVANDIFLSVDLNNRSIPPEPYADGGLHG</sequence>
<evidence type="ECO:0000256" key="1">
    <source>
        <dbReference type="ARBA" id="ARBA00010566"/>
    </source>
</evidence>
<dbReference type="InterPro" id="IPR036969">
    <property type="entry name" value="Citrate_synthase_sf"/>
</dbReference>
<evidence type="ECO:0000313" key="4">
    <source>
        <dbReference type="EMBL" id="RVX38623.1"/>
    </source>
</evidence>
<dbReference type="Proteomes" id="UP000284824">
    <property type="component" value="Unassembled WGS sequence"/>
</dbReference>
<comment type="similarity">
    <text evidence="1">Belongs to the citrate synthase family.</text>
</comment>
<evidence type="ECO:0000256" key="2">
    <source>
        <dbReference type="ARBA" id="ARBA00022679"/>
    </source>
</evidence>
<dbReference type="GO" id="GO:0046912">
    <property type="term" value="F:acyltransferase activity, acyl groups converted into alkyl on transfer"/>
    <property type="evidence" value="ECO:0007669"/>
    <property type="project" value="InterPro"/>
</dbReference>
<protein>
    <submittedName>
        <fullName evidence="4">Citrate synthase</fullName>
    </submittedName>
</protein>
<dbReference type="InterPro" id="IPR002020">
    <property type="entry name" value="Citrate_synthase"/>
</dbReference>
<keyword evidence="2" id="KW-0808">Transferase</keyword>
<organism evidence="4 5">
    <name type="scientific">Nonomuraea polychroma</name>
    <dbReference type="NCBI Taxonomy" id="46176"/>
    <lineage>
        <taxon>Bacteria</taxon>
        <taxon>Bacillati</taxon>
        <taxon>Actinomycetota</taxon>
        <taxon>Actinomycetes</taxon>
        <taxon>Streptosporangiales</taxon>
        <taxon>Streptosporangiaceae</taxon>
        <taxon>Nonomuraea</taxon>
    </lineage>
</organism>
<dbReference type="PANTHER" id="PTHR11739:SF4">
    <property type="entry name" value="CITRATE SYNTHASE, PEROXISOMAL"/>
    <property type="match status" value="1"/>
</dbReference>